<dbReference type="Gene3D" id="2.30.30.90">
    <property type="match status" value="1"/>
</dbReference>
<keyword evidence="4" id="KW-1185">Reference proteome</keyword>
<reference evidence="3 4" key="1">
    <citation type="journal article" date="2011" name="Stand. Genomic Sci.">
        <title>Complete genome sequence of Syntrophobotulus glycolicus type strain (FlGlyR).</title>
        <authorList>
            <person name="Han C."/>
            <person name="Mwirichia R."/>
            <person name="Chertkov O."/>
            <person name="Held B."/>
            <person name="Lapidus A."/>
            <person name="Nolan M."/>
            <person name="Lucas S."/>
            <person name="Hammon N."/>
            <person name="Deshpande S."/>
            <person name="Cheng J.F."/>
            <person name="Tapia R."/>
            <person name="Goodwin L."/>
            <person name="Pitluck S."/>
            <person name="Huntemann M."/>
            <person name="Liolios K."/>
            <person name="Ivanova N."/>
            <person name="Pagani I."/>
            <person name="Mavromatis K."/>
            <person name="Ovchinikova G."/>
            <person name="Pati A."/>
            <person name="Chen A."/>
            <person name="Palaniappan K."/>
            <person name="Land M."/>
            <person name="Hauser L."/>
            <person name="Brambilla E.M."/>
            <person name="Rohde M."/>
            <person name="Spring S."/>
            <person name="Sikorski J."/>
            <person name="Goker M."/>
            <person name="Woyke T."/>
            <person name="Bristow J."/>
            <person name="Eisen J.A."/>
            <person name="Markowitz V."/>
            <person name="Hugenholtz P."/>
            <person name="Kyrpides N.C."/>
            <person name="Klenk H.P."/>
            <person name="Detter J.C."/>
        </authorList>
    </citation>
    <scope>NUCLEOTIDE SEQUENCE [LARGE SCALE GENOMIC DNA]</scope>
    <source>
        <strain evidence="4">DSM 8271 / FlGlyR</strain>
    </source>
</reference>
<evidence type="ECO:0000313" key="4">
    <source>
        <dbReference type="Proteomes" id="UP000007488"/>
    </source>
</evidence>
<sequence length="73" mass="7926">MPLTMLNPGEEGLIVECRAQESSKRFLENLGIVPGVTVSIINEINGNIILSVKGARIALSKGLAQQLIIRQNR</sequence>
<evidence type="ECO:0000313" key="3">
    <source>
        <dbReference type="EMBL" id="ADY54488.1"/>
    </source>
</evidence>
<dbReference type="SMART" id="SM00899">
    <property type="entry name" value="FeoA"/>
    <property type="match status" value="1"/>
</dbReference>
<dbReference type="EMBL" id="CP002547">
    <property type="protein sequence ID" value="ADY54488.1"/>
    <property type="molecule type" value="Genomic_DNA"/>
</dbReference>
<feature type="domain" description="Ferrous iron transporter FeoA-like" evidence="2">
    <location>
        <begin position="1"/>
        <end position="71"/>
    </location>
</feature>
<name>F0SVL2_SYNGF</name>
<accession>F0SVL2</accession>
<dbReference type="OrthoDB" id="5984at2"/>
<keyword evidence="1" id="KW-0408">Iron</keyword>
<dbReference type="Pfam" id="PF04023">
    <property type="entry name" value="FeoA"/>
    <property type="match status" value="1"/>
</dbReference>
<evidence type="ECO:0000256" key="1">
    <source>
        <dbReference type="ARBA" id="ARBA00023004"/>
    </source>
</evidence>
<dbReference type="AlphaFoldDB" id="F0SVL2"/>
<dbReference type="InterPro" id="IPR007167">
    <property type="entry name" value="Fe-transptr_FeoA-like"/>
</dbReference>
<dbReference type="STRING" id="645991.Sgly_0117"/>
<proteinExistence type="predicted"/>
<dbReference type="HOGENOM" id="CLU_150646_6_0_9"/>
<dbReference type="RefSeq" id="WP_013623359.1">
    <property type="nucleotide sequence ID" value="NC_015172.1"/>
</dbReference>
<dbReference type="Proteomes" id="UP000007488">
    <property type="component" value="Chromosome"/>
</dbReference>
<dbReference type="InterPro" id="IPR053184">
    <property type="entry name" value="FeoA-like"/>
</dbReference>
<dbReference type="SUPFAM" id="SSF50037">
    <property type="entry name" value="C-terminal domain of transcriptional repressors"/>
    <property type="match status" value="1"/>
</dbReference>
<reference evidence="4" key="2">
    <citation type="submission" date="2011-02" db="EMBL/GenBank/DDBJ databases">
        <title>The complete genome of Syntrophobotulus glycolicus DSM 8271.</title>
        <authorList>
            <person name="Lucas S."/>
            <person name="Copeland A."/>
            <person name="Lapidus A."/>
            <person name="Bruce D."/>
            <person name="Goodwin L."/>
            <person name="Pitluck S."/>
            <person name="Kyrpides N."/>
            <person name="Mavromatis K."/>
            <person name="Pagani I."/>
            <person name="Ivanova N."/>
            <person name="Mikhailova N."/>
            <person name="Chertkov O."/>
            <person name="Held B."/>
            <person name="Detter J.C."/>
            <person name="Tapia R."/>
            <person name="Han C."/>
            <person name="Land M."/>
            <person name="Hauser L."/>
            <person name="Markowitz V."/>
            <person name="Cheng J.-F."/>
            <person name="Hugenholtz P."/>
            <person name="Woyke T."/>
            <person name="Wu D."/>
            <person name="Spring S."/>
            <person name="Schroeder M."/>
            <person name="Brambilla E."/>
            <person name="Klenk H.-P."/>
            <person name="Eisen J.A."/>
        </authorList>
    </citation>
    <scope>NUCLEOTIDE SEQUENCE [LARGE SCALE GENOMIC DNA]</scope>
    <source>
        <strain evidence="4">DSM 8271 / FlGlyR</strain>
    </source>
</reference>
<dbReference type="GO" id="GO:0046914">
    <property type="term" value="F:transition metal ion binding"/>
    <property type="evidence" value="ECO:0007669"/>
    <property type="project" value="InterPro"/>
</dbReference>
<dbReference type="PANTHER" id="PTHR43151">
    <property type="entry name" value="FEOA FAMILY PROTEIN"/>
    <property type="match status" value="1"/>
</dbReference>
<dbReference type="InterPro" id="IPR008988">
    <property type="entry name" value="Transcriptional_repressor_C"/>
</dbReference>
<gene>
    <name evidence="3" type="ordered locus">Sgly_0117</name>
</gene>
<dbReference type="eggNOG" id="COG1918">
    <property type="taxonomic scope" value="Bacteria"/>
</dbReference>
<dbReference type="PANTHER" id="PTHR43151:SF1">
    <property type="entry name" value="SSR2333 PROTEIN"/>
    <property type="match status" value="1"/>
</dbReference>
<protein>
    <submittedName>
        <fullName evidence="3">FeoA family protein</fullName>
    </submittedName>
</protein>
<dbReference type="InterPro" id="IPR038157">
    <property type="entry name" value="FeoA_core_dom"/>
</dbReference>
<dbReference type="KEGG" id="sgy:Sgly_0117"/>
<organism evidence="3 4">
    <name type="scientific">Syntrophobotulus glycolicus (strain DSM 8271 / FlGlyR)</name>
    <dbReference type="NCBI Taxonomy" id="645991"/>
    <lineage>
        <taxon>Bacteria</taxon>
        <taxon>Bacillati</taxon>
        <taxon>Bacillota</taxon>
        <taxon>Clostridia</taxon>
        <taxon>Eubacteriales</taxon>
        <taxon>Desulfitobacteriaceae</taxon>
        <taxon>Syntrophobotulus</taxon>
    </lineage>
</organism>
<evidence type="ECO:0000259" key="2">
    <source>
        <dbReference type="SMART" id="SM00899"/>
    </source>
</evidence>